<keyword evidence="2" id="KW-1185">Reference proteome</keyword>
<evidence type="ECO:0008006" key="3">
    <source>
        <dbReference type="Google" id="ProtNLM"/>
    </source>
</evidence>
<protein>
    <recommendedName>
        <fullName evidence="3">RES domain-containing protein</fullName>
    </recommendedName>
</protein>
<reference evidence="1 2" key="1">
    <citation type="submission" date="2020-09" db="EMBL/GenBank/DDBJ databases">
        <authorList>
            <person name="Kim M.K."/>
        </authorList>
    </citation>
    <scope>NUCLEOTIDE SEQUENCE [LARGE SCALE GENOMIC DNA]</scope>
    <source>
        <strain evidence="1 2">BT646</strain>
    </source>
</reference>
<accession>A0ABR8JK95</accession>
<name>A0ABR8JK95_9BACT</name>
<proteinExistence type="predicted"/>
<dbReference type="Proteomes" id="UP000642468">
    <property type="component" value="Unassembled WGS sequence"/>
</dbReference>
<gene>
    <name evidence="1" type="ORF">IC231_19760</name>
</gene>
<sequence length="202" mass="22138">MRLISFNPAMLAAVHAGRKTVTRRRLWPELPPQQDPGRYRYHGLAEAGAVFEDLLTSTMLAPVPCPFGQPGDVLQVQEDPTLQLRIASIRAEQVRSLSEADALAEGVNSAEHEGSMRWGGVEPDPDAAGSFRWYSSPVAAFQGLLTSIYPAAWDRNEWMWVVAFNRVVHEAHLLPPGDARLLENTQHGHRVGGGGERPGSGQ</sequence>
<dbReference type="EMBL" id="JACWZZ010000007">
    <property type="protein sequence ID" value="MBD2717289.1"/>
    <property type="molecule type" value="Genomic_DNA"/>
</dbReference>
<organism evidence="1 2">
    <name type="scientific">Hymenobacter duratus</name>
    <dbReference type="NCBI Taxonomy" id="2771356"/>
    <lineage>
        <taxon>Bacteria</taxon>
        <taxon>Pseudomonadati</taxon>
        <taxon>Bacteroidota</taxon>
        <taxon>Cytophagia</taxon>
        <taxon>Cytophagales</taxon>
        <taxon>Hymenobacteraceae</taxon>
        <taxon>Hymenobacter</taxon>
    </lineage>
</organism>
<dbReference type="RefSeq" id="WP_190786194.1">
    <property type="nucleotide sequence ID" value="NZ_JACWZZ010000007.1"/>
</dbReference>
<evidence type="ECO:0000313" key="1">
    <source>
        <dbReference type="EMBL" id="MBD2717289.1"/>
    </source>
</evidence>
<comment type="caution">
    <text evidence="1">The sequence shown here is derived from an EMBL/GenBank/DDBJ whole genome shotgun (WGS) entry which is preliminary data.</text>
</comment>
<evidence type="ECO:0000313" key="2">
    <source>
        <dbReference type="Proteomes" id="UP000642468"/>
    </source>
</evidence>